<dbReference type="PROSITE" id="PS50110">
    <property type="entry name" value="RESPONSE_REGULATORY"/>
    <property type="match status" value="1"/>
</dbReference>
<dbReference type="CDD" id="cd17546">
    <property type="entry name" value="REC_hyHK_CKI1_RcsC-like"/>
    <property type="match status" value="1"/>
</dbReference>
<dbReference type="Gene3D" id="3.40.50.2300">
    <property type="match status" value="1"/>
</dbReference>
<keyword evidence="5" id="KW-1185">Reference proteome</keyword>
<organism evidence="4 5">
    <name type="scientific">Anaeromyxobacter dehalogenans (strain ATCC BAA-258 / DSM 21875 / 2CP-1)</name>
    <dbReference type="NCBI Taxonomy" id="455488"/>
    <lineage>
        <taxon>Bacteria</taxon>
        <taxon>Pseudomonadati</taxon>
        <taxon>Myxococcota</taxon>
        <taxon>Myxococcia</taxon>
        <taxon>Myxococcales</taxon>
        <taxon>Cystobacterineae</taxon>
        <taxon>Anaeromyxobacteraceae</taxon>
        <taxon>Anaeromyxobacter</taxon>
    </lineage>
</organism>
<dbReference type="SMART" id="SM00448">
    <property type="entry name" value="REC"/>
    <property type="match status" value="1"/>
</dbReference>
<dbReference type="EMBL" id="CP001359">
    <property type="protein sequence ID" value="ACL67586.1"/>
    <property type="molecule type" value="Genomic_DNA"/>
</dbReference>
<evidence type="ECO:0000256" key="2">
    <source>
        <dbReference type="PROSITE-ProRule" id="PRU00169"/>
    </source>
</evidence>
<dbReference type="HOGENOM" id="CLU_000445_69_8_7"/>
<dbReference type="SUPFAM" id="SSF52172">
    <property type="entry name" value="CheY-like"/>
    <property type="match status" value="1"/>
</dbReference>
<dbReference type="InterPro" id="IPR001789">
    <property type="entry name" value="Sig_transdc_resp-reg_receiver"/>
</dbReference>
<protein>
    <submittedName>
        <fullName evidence="4">Response regulator receiver protein</fullName>
    </submittedName>
</protein>
<evidence type="ECO:0000259" key="3">
    <source>
        <dbReference type="PROSITE" id="PS50110"/>
    </source>
</evidence>
<gene>
    <name evidence="4" type="ordered locus">A2cp1_4269</name>
</gene>
<evidence type="ECO:0000256" key="1">
    <source>
        <dbReference type="ARBA" id="ARBA00022553"/>
    </source>
</evidence>
<dbReference type="InterPro" id="IPR011006">
    <property type="entry name" value="CheY-like_superfamily"/>
</dbReference>
<dbReference type="GO" id="GO:0000160">
    <property type="term" value="P:phosphorelay signal transduction system"/>
    <property type="evidence" value="ECO:0007669"/>
    <property type="project" value="InterPro"/>
</dbReference>
<dbReference type="Pfam" id="PF00072">
    <property type="entry name" value="Response_reg"/>
    <property type="match status" value="1"/>
</dbReference>
<name>B8JBH8_ANAD2</name>
<evidence type="ECO:0000313" key="5">
    <source>
        <dbReference type="Proteomes" id="UP000007089"/>
    </source>
</evidence>
<reference evidence="4" key="1">
    <citation type="submission" date="2009-01" db="EMBL/GenBank/DDBJ databases">
        <title>Complete sequence of Anaeromyxobacter dehalogenans 2CP-1.</title>
        <authorList>
            <consortium name="US DOE Joint Genome Institute"/>
            <person name="Lucas S."/>
            <person name="Copeland A."/>
            <person name="Lapidus A."/>
            <person name="Glavina del Rio T."/>
            <person name="Dalin E."/>
            <person name="Tice H."/>
            <person name="Bruce D."/>
            <person name="Goodwin L."/>
            <person name="Pitluck S."/>
            <person name="Saunders E."/>
            <person name="Brettin T."/>
            <person name="Detter J.C."/>
            <person name="Han C."/>
            <person name="Larimer F."/>
            <person name="Land M."/>
            <person name="Hauser L."/>
            <person name="Kyrpides N."/>
            <person name="Ovchinnikova G."/>
            <person name="Beliaev A.S."/>
            <person name="Richardson P."/>
        </authorList>
    </citation>
    <scope>NUCLEOTIDE SEQUENCE</scope>
    <source>
        <strain evidence="4">2CP-1</strain>
    </source>
</reference>
<dbReference type="PANTHER" id="PTHR44591">
    <property type="entry name" value="STRESS RESPONSE REGULATOR PROTEIN 1"/>
    <property type="match status" value="1"/>
</dbReference>
<keyword evidence="1 2" id="KW-0597">Phosphoprotein</keyword>
<dbReference type="KEGG" id="acp:A2cp1_4269"/>
<feature type="domain" description="Response regulatory" evidence="3">
    <location>
        <begin position="5"/>
        <end position="121"/>
    </location>
</feature>
<dbReference type="Proteomes" id="UP000007089">
    <property type="component" value="Chromosome"/>
</dbReference>
<proteinExistence type="predicted"/>
<dbReference type="InterPro" id="IPR050595">
    <property type="entry name" value="Bact_response_regulator"/>
</dbReference>
<evidence type="ECO:0000313" key="4">
    <source>
        <dbReference type="EMBL" id="ACL67586.1"/>
    </source>
</evidence>
<sequence length="136" mass="14416">MAPIRILVVDDNHLIRKLIGLILEGAGYTPIDADSGEAALALVHADPPDLVIVDEVMPGMLGSELVRLLRRSRERRLRSLAVVGVSGHDGAARALLQAGADAFVAKPVEEHPLLDAIARALGRPFRPDDPPGMPAA</sequence>
<dbReference type="AlphaFoldDB" id="B8JBH8"/>
<dbReference type="RefSeq" id="WP_015935292.1">
    <property type="nucleotide sequence ID" value="NC_011891.1"/>
</dbReference>
<feature type="modified residue" description="4-aspartylphosphate" evidence="2">
    <location>
        <position position="54"/>
    </location>
</feature>
<dbReference type="PANTHER" id="PTHR44591:SF3">
    <property type="entry name" value="RESPONSE REGULATORY DOMAIN-CONTAINING PROTEIN"/>
    <property type="match status" value="1"/>
</dbReference>
<accession>B8JBH8</accession>